<feature type="region of interest" description="Disordered" evidence="8">
    <location>
        <begin position="793"/>
        <end position="813"/>
    </location>
</feature>
<feature type="domain" description="RanBD1" evidence="9">
    <location>
        <begin position="1233"/>
        <end position="1362"/>
    </location>
</feature>
<feature type="region of interest" description="Disordered" evidence="8">
    <location>
        <begin position="1059"/>
        <end position="1078"/>
    </location>
</feature>
<dbReference type="InterPro" id="IPR011990">
    <property type="entry name" value="TPR-like_helical_dom_sf"/>
</dbReference>
<dbReference type="SUPFAM" id="SSF50729">
    <property type="entry name" value="PH domain-like"/>
    <property type="match status" value="5"/>
</dbReference>
<dbReference type="CDD" id="cd13174">
    <property type="entry name" value="RanBD4_RanBP2_insect-like"/>
    <property type="match status" value="1"/>
</dbReference>
<dbReference type="PROSITE" id="PS01358">
    <property type="entry name" value="ZF_RANBP2_1"/>
    <property type="match status" value="3"/>
</dbReference>
<dbReference type="Gene3D" id="1.25.40.10">
    <property type="entry name" value="Tetratricopeptide repeat domain"/>
    <property type="match status" value="1"/>
</dbReference>
<keyword evidence="2" id="KW-0479">Metal-binding</keyword>
<evidence type="ECO:0000256" key="3">
    <source>
        <dbReference type="ARBA" id="ARBA00022771"/>
    </source>
</evidence>
<feature type="compositionally biased region" description="Acidic residues" evidence="8">
    <location>
        <begin position="2465"/>
        <end position="2474"/>
    </location>
</feature>
<dbReference type="Pfam" id="PF00638">
    <property type="entry name" value="Ran_BP1"/>
    <property type="match status" value="4"/>
</dbReference>
<dbReference type="GO" id="GO:0008270">
    <property type="term" value="F:zinc ion binding"/>
    <property type="evidence" value="ECO:0007669"/>
    <property type="project" value="UniProtKB-KW"/>
</dbReference>
<feature type="domain" description="RanBP2-type" evidence="10">
    <location>
        <begin position="1649"/>
        <end position="1678"/>
    </location>
</feature>
<name>A0A482VX03_ASBVE</name>
<evidence type="ECO:0000256" key="1">
    <source>
        <dbReference type="ARBA" id="ARBA00022553"/>
    </source>
</evidence>
<dbReference type="FunFam" id="4.10.1060.10:FF:000003">
    <property type="entry name" value="E3 SUMO-protein ligase RanBP2"/>
    <property type="match status" value="2"/>
</dbReference>
<dbReference type="InterPro" id="IPR019734">
    <property type="entry name" value="TPR_rpt"/>
</dbReference>
<dbReference type="Pfam" id="PF00641">
    <property type="entry name" value="Zn_ribbon_RanBP"/>
    <property type="match status" value="2"/>
</dbReference>
<dbReference type="GO" id="GO:0005643">
    <property type="term" value="C:nuclear pore"/>
    <property type="evidence" value="ECO:0007669"/>
    <property type="project" value="TreeGrafter"/>
</dbReference>
<dbReference type="PANTHER" id="PTHR23138:SF87">
    <property type="entry name" value="E3 SUMO-PROTEIN LIGASE RANBP2"/>
    <property type="match status" value="1"/>
</dbReference>
<evidence type="ECO:0000256" key="8">
    <source>
        <dbReference type="SAM" id="MobiDB-lite"/>
    </source>
</evidence>
<feature type="compositionally biased region" description="Low complexity" evidence="8">
    <location>
        <begin position="2109"/>
        <end position="2124"/>
    </location>
</feature>
<reference evidence="11 12" key="1">
    <citation type="submission" date="2017-03" db="EMBL/GenBank/DDBJ databases">
        <title>Genome of the blue death feigning beetle - Asbolus verrucosus.</title>
        <authorList>
            <person name="Rider S.D."/>
        </authorList>
    </citation>
    <scope>NUCLEOTIDE SEQUENCE [LARGE SCALE GENOMIC DNA]</scope>
    <source>
        <strain evidence="11">Butters</strain>
        <tissue evidence="11">Head and leg muscle</tissue>
    </source>
</reference>
<evidence type="ECO:0000256" key="5">
    <source>
        <dbReference type="PROSITE-ProRule" id="PRU00322"/>
    </source>
</evidence>
<evidence type="ECO:0000256" key="6">
    <source>
        <dbReference type="PROSITE-ProRule" id="PRU00339"/>
    </source>
</evidence>
<evidence type="ECO:0000256" key="4">
    <source>
        <dbReference type="ARBA" id="ARBA00022833"/>
    </source>
</evidence>
<dbReference type="InterPro" id="IPR011993">
    <property type="entry name" value="PH-like_dom_sf"/>
</dbReference>
<evidence type="ECO:0000259" key="10">
    <source>
        <dbReference type="PROSITE" id="PS50199"/>
    </source>
</evidence>
<dbReference type="SUPFAM" id="SSF48452">
    <property type="entry name" value="TPR-like"/>
    <property type="match status" value="1"/>
</dbReference>
<accession>A0A482VX03</accession>
<dbReference type="Gene3D" id="2.30.29.30">
    <property type="entry name" value="Pleckstrin-homology domain (PH domain)/Phosphotyrosine-binding domain (PTB)"/>
    <property type="match status" value="5"/>
</dbReference>
<dbReference type="PANTHER" id="PTHR23138">
    <property type="entry name" value="RAN BINDING PROTEIN"/>
    <property type="match status" value="1"/>
</dbReference>
<dbReference type="CDD" id="cd13171">
    <property type="entry name" value="RanBD1_RanBP2_insect-like"/>
    <property type="match status" value="1"/>
</dbReference>
<keyword evidence="11" id="KW-0436">Ligase</keyword>
<feature type="region of interest" description="Disordered" evidence="8">
    <location>
        <begin position="1702"/>
        <end position="1724"/>
    </location>
</feature>
<dbReference type="InterPro" id="IPR001876">
    <property type="entry name" value="Znf_RanBP2"/>
</dbReference>
<evidence type="ECO:0000313" key="12">
    <source>
        <dbReference type="Proteomes" id="UP000292052"/>
    </source>
</evidence>
<protein>
    <submittedName>
        <fullName evidence="11">E3 SUMO-protein ligase RanBP2</fullName>
    </submittedName>
</protein>
<keyword evidence="7" id="KW-0175">Coiled coil</keyword>
<dbReference type="EMBL" id="QDEB01054528">
    <property type="protein sequence ID" value="RZC37236.1"/>
    <property type="molecule type" value="Genomic_DNA"/>
</dbReference>
<feature type="region of interest" description="Disordered" evidence="8">
    <location>
        <begin position="2664"/>
        <end position="2696"/>
    </location>
</feature>
<dbReference type="SUPFAM" id="SSF90209">
    <property type="entry name" value="Ran binding protein zinc finger-like"/>
    <property type="match status" value="2"/>
</dbReference>
<keyword evidence="3 5" id="KW-0863">Zinc-finger</keyword>
<feature type="compositionally biased region" description="Low complexity" evidence="8">
    <location>
        <begin position="1207"/>
        <end position="1224"/>
    </location>
</feature>
<feature type="domain" description="RanBD1" evidence="9">
    <location>
        <begin position="2477"/>
        <end position="2613"/>
    </location>
</feature>
<dbReference type="GO" id="GO:0016874">
    <property type="term" value="F:ligase activity"/>
    <property type="evidence" value="ECO:0007669"/>
    <property type="project" value="UniProtKB-KW"/>
</dbReference>
<proteinExistence type="predicted"/>
<feature type="compositionally biased region" description="Polar residues" evidence="8">
    <location>
        <begin position="1379"/>
        <end position="1396"/>
    </location>
</feature>
<feature type="domain" description="RanBP2-type" evidence="10">
    <location>
        <begin position="1730"/>
        <end position="1759"/>
    </location>
</feature>
<keyword evidence="4" id="KW-0862">Zinc</keyword>
<feature type="domain" description="RanBP2-type" evidence="10">
    <location>
        <begin position="1584"/>
        <end position="1613"/>
    </location>
</feature>
<feature type="region of interest" description="Disordered" evidence="8">
    <location>
        <begin position="2444"/>
        <end position="2477"/>
    </location>
</feature>
<dbReference type="PROSITE" id="PS50005">
    <property type="entry name" value="TPR"/>
    <property type="match status" value="1"/>
</dbReference>
<dbReference type="SMART" id="SM00547">
    <property type="entry name" value="ZnF_RBZ"/>
    <property type="match status" value="3"/>
</dbReference>
<dbReference type="OrthoDB" id="2357150at2759"/>
<feature type="non-terminal residue" evidence="11">
    <location>
        <position position="1"/>
    </location>
</feature>
<feature type="compositionally biased region" description="Polar residues" evidence="8">
    <location>
        <begin position="1706"/>
        <end position="1719"/>
    </location>
</feature>
<dbReference type="InterPro" id="IPR036443">
    <property type="entry name" value="Znf_RanBP2_sf"/>
</dbReference>
<gene>
    <name evidence="11" type="ORF">BDFB_005859</name>
</gene>
<evidence type="ECO:0000259" key="9">
    <source>
        <dbReference type="PROSITE" id="PS50196"/>
    </source>
</evidence>
<dbReference type="Gene3D" id="4.10.1060.10">
    <property type="entry name" value="Zinc finger, RanBP2-type"/>
    <property type="match status" value="3"/>
</dbReference>
<feature type="compositionally biased region" description="Acidic residues" evidence="8">
    <location>
        <begin position="2679"/>
        <end position="2696"/>
    </location>
</feature>
<dbReference type="SMART" id="SM00160">
    <property type="entry name" value="RanBD"/>
    <property type="match status" value="4"/>
</dbReference>
<dbReference type="InterPro" id="IPR000156">
    <property type="entry name" value="Ran_bind_dom"/>
</dbReference>
<keyword evidence="1" id="KW-0597">Phosphoprotein</keyword>
<dbReference type="InterPro" id="IPR045255">
    <property type="entry name" value="RanBP1-like"/>
</dbReference>
<organism evidence="11 12">
    <name type="scientific">Asbolus verrucosus</name>
    <name type="common">Desert ironclad beetle</name>
    <dbReference type="NCBI Taxonomy" id="1661398"/>
    <lineage>
        <taxon>Eukaryota</taxon>
        <taxon>Metazoa</taxon>
        <taxon>Ecdysozoa</taxon>
        <taxon>Arthropoda</taxon>
        <taxon>Hexapoda</taxon>
        <taxon>Insecta</taxon>
        <taxon>Pterygota</taxon>
        <taxon>Neoptera</taxon>
        <taxon>Endopterygota</taxon>
        <taxon>Coleoptera</taxon>
        <taxon>Polyphaga</taxon>
        <taxon>Cucujiformia</taxon>
        <taxon>Tenebrionidae</taxon>
        <taxon>Pimeliinae</taxon>
        <taxon>Asbolus</taxon>
    </lineage>
</organism>
<dbReference type="PROSITE" id="PS50199">
    <property type="entry name" value="ZF_RANBP2_2"/>
    <property type="match status" value="3"/>
</dbReference>
<dbReference type="FunFam" id="2.30.29.30:FF:000018">
    <property type="entry name" value="E3 SUMO-protein ligase RanBP2"/>
    <property type="match status" value="4"/>
</dbReference>
<feature type="region of interest" description="Disordered" evidence="8">
    <location>
        <begin position="1205"/>
        <end position="1236"/>
    </location>
</feature>
<keyword evidence="12" id="KW-1185">Reference proteome</keyword>
<sequence>RNLRCLSFAKQYFKIERYEEARRYTATYLSVRPNSAEGHCLLGKSLEMLGRKEAALQAYTTSLRLDPKQNNLVMKVCELLASDDVEMDQSGAKYFYEMAQSLDPHNPAIFNLKQRIIMSQNDDPRDVSNLILKELETRPTDVKLRVRLLKHLLQHNLVKEAYKHASDIESKDLPIFHNNLAWYETVGEVLVKYQRSVSLPNSLGWEFWFLSVSVLDKLVSLTLEEHSENIKTTTEYINTFFNFDQTLAKASLNISDCPDKHLIQEFLNHYRAQLCFHMATLVFKQAQKDLMKYKEACNITLPLLFVSYHSQPPDLQSMWFNHAPDSRRNLARRWRKEAAFRCSQAGHILLAAAKDRKQLIIEKATQYSMGMWREQLFKKLFITRDQQLKMKTSYFLTDQQLIEIVIRLPDSGELLKYDEEAQLIFPDSLHHHIWIALNNKLSDLKCTVFEGLQYSVKNLKNCGAETLNVLDIQAFIYCATLCAKFNLENMRHISYYNLDKPNVLPAAVTQELGTLNQNIFFKAAYKMYKNEYDPAVDQLRLTLVDGIKVVRCVDNALDVKLLVILAKAFAERAKNSTKQSEIEFNEARAELYWKSALPVLEKMKNNQAVSYPPNKLFNYRSKDMPLTEICSHIETGKLFNATQLMKKKEYEKALRLFEVLKDPYASFHQAQIYKLMADQQMNQNKENVTSEMRSQNIILLSRARDCLYLTLDRLREPSVDQKHPLNGQLGTEIEKIERLLSRIDPDCTNRNECDGMSDENVSSADSAGDHYVTGYTGHNTSYFNGIFASRAENHNNHSTPHRSDYFKREARPSPERLDAQLRQLTASKDAAINHILEHNKIMVESHRTLVEELRSFKEAVNNLTSTVDELKSMKHSYEELKDIKKSVTELKTSIDELDNFKNVSDMVYEMKKEIADLKKDINKTNQLSEEDIYGLTTDYGTDYNINSNLAAYNSNLYPNYQARMPGTASLYGPHPLYPGMYPAMAYAYGGLGLPQTASGLPFSADQQLAGISGQDFRTISAALSQVQPTVTYGQPLNQTTVPQTTLGVNLLTGQGLSQTPTQSNLFRDPKITPSTTQSVYPTISGVPITTTPANKAPPVNVVITTSDPLPSTKTSTSQPVLSVTIPPQHLKGNIPSKSQPHNYQIPLPTSTVPNTSPSVLSKPPPAISTQSLLSNVAPPVYSAVSDKTPMNVSLGLQIEKSLEQTFNSSKNDTSVNKSNVSTTSVEEHDPCPDFKPIIPLPDEVPVTTGEENETVLFCERAKLFRYITNNNNKEWKERGVGTLKILKNPDTKKVRILMRRDQVHKICANHFLRKDMNLTPMPKSDRAYIWAAHDYADEEVVLEKLCVRFKSSDEAKRFHEAFGTKQSTPFSGLQSDFTPVQKQAESTPTTGISPMTTKPRKVSASDDTHVDDFVPTAEFKPVVPLPELVEVKTGEENWEVLFESRAKLLRFDTSGETKEWKEKGTGVMKVLKDNTVRLVMRRDQVLKVCCNHNLLKNMEFKIMSNNPKTLTWCAKDFSEGVLKLETLAIRFKTEELASSFLKTITNAQASLDDNNCVVSKHIDKHIKTESPPKTIGFGDKFKPVKGSWECKNCFVVNDGKANYCLACETPKNDTVPKKSDSDASGAAFSFGVANIGAVTNSWGNSFKPKEGTWECKSCYIRNEADKTQCVSCQNPKNDAVPKKTTEKGVDLDTGGLKFSFGIQPTKPVTTAPSTDQKSVTPGWGDKFKPKEGTWECKQCYIRNNSDVLYCSCCESPKDDTVPKKETKKGINLDTPGQKYTFGLPLTTQTNSGSKATFTFGQSTIPASSQFPFGAKSTETDKNTTSAPFVFKPNVSLPTTEKKDASVTEKFVFGSPQKHDFEFTPRSPRRISSGPKDEESDCSYVEEECDNIYFKPVIPLPDKVEVKTGEEEEEVLYCHRAKLFRFVSGEWKERGIGDIKILKRKDNGKLRVLMRREQIFKICLNHILTSDVKYLLKDDKTWLFSAPDFSEGEIANEQFCVRFKNAEIAQEFMKAVNDALSGSSSDTGKESKQSIDSNGVELVWETTVTAEEEKEAIKLGLPPKFLSYRQLPDCGCDQCKKDDVYLKDLFIKPSEPSKSAPIPLSTNEFSSATSVNTSSSTSSIFTTPKEDVFSFKSATSEVSTSSSNTLKSLLSKPALIPKTTANLFSSSPLFSSPSSPNVFPSSTTAASVFGSKSTGSIFQTPSDHNKSESGSAATSGFSFTAPSLTTNADTPTAPSVFGSNTVTTPGVVKSTGSIFNTGSNLFGSGATTGNIFGASKSTSSIFGTGTTDKNTPVFGGVTSVTPQSGFKTTPGGSIFGNVPKNGDTPTTTAGSIFKTSGSIFGSTPATTTGMIFGGGSSGSIFGGSPAVFSKGNETSKPIFGSGDAFTQSKDTLVRPIFGATAQAKVPEAKTINLKEDDAAVLDCSNGISFASLAAKVTTDTPPAFVKDKNAGNDSKNKSASEDAQEGGDEEYDPHYDPIVPLPDAIVVSTGEEDEKPLFNERAKLFRYDVVNKEWKERGVGQMKILHHPVNNTYRFLLRREQVHKVVLNQLIIPDLDLQPMKTSDKAWVWAGYNYTDDGSSLEKLAVRFKNCDLAQSFYNTVQDVISNVKKLQSDTNAEIKETKSEQIEKCADTAEQQSSAEVAEVDLAKLIPSSIQNFGVEDVSSDDQQGSREVTYEEDDEEDEDEDGDEDDDRTVMFMKRCTLSEEVNGEWKVVTLGDLQVYYDPDLYAARICINNDSGVIVSNTLIGVNTVMHLEKNNCVWKGVEWSSGDVRYRTLKATFSSNAAAQEFHCNYLEGLNYAQEFDVVDELPGATEEETEHLDH</sequence>
<evidence type="ECO:0000256" key="7">
    <source>
        <dbReference type="SAM" id="Coils"/>
    </source>
</evidence>
<feature type="region of interest" description="Disordered" evidence="8">
    <location>
        <begin position="1379"/>
        <end position="1407"/>
    </location>
</feature>
<dbReference type="GO" id="GO:0005096">
    <property type="term" value="F:GTPase activator activity"/>
    <property type="evidence" value="ECO:0007669"/>
    <property type="project" value="TreeGrafter"/>
</dbReference>
<feature type="repeat" description="TPR" evidence="6">
    <location>
        <begin position="36"/>
        <end position="69"/>
    </location>
</feature>
<evidence type="ECO:0000256" key="2">
    <source>
        <dbReference type="ARBA" id="ARBA00022723"/>
    </source>
</evidence>
<feature type="region of interest" description="Disordered" evidence="8">
    <location>
        <begin position="2095"/>
        <end position="2124"/>
    </location>
</feature>
<feature type="domain" description="RanBD1" evidence="9">
    <location>
        <begin position="1892"/>
        <end position="2018"/>
    </location>
</feature>
<dbReference type="GO" id="GO:0005737">
    <property type="term" value="C:cytoplasm"/>
    <property type="evidence" value="ECO:0007669"/>
    <property type="project" value="TreeGrafter"/>
</dbReference>
<dbReference type="PROSITE" id="PS50196">
    <property type="entry name" value="RANBD1"/>
    <property type="match status" value="4"/>
</dbReference>
<feature type="coiled-coil region" evidence="7">
    <location>
        <begin position="853"/>
        <end position="880"/>
    </location>
</feature>
<keyword evidence="6" id="KW-0802">TPR repeat</keyword>
<dbReference type="STRING" id="1661398.A0A482VX03"/>
<feature type="domain" description="RanBD1" evidence="9">
    <location>
        <begin position="1418"/>
        <end position="1553"/>
    </location>
</feature>
<dbReference type="SMART" id="SM00028">
    <property type="entry name" value="TPR"/>
    <property type="match status" value="2"/>
</dbReference>
<evidence type="ECO:0000313" key="11">
    <source>
        <dbReference type="EMBL" id="RZC37236.1"/>
    </source>
</evidence>
<feature type="compositionally biased region" description="Basic and acidic residues" evidence="8">
    <location>
        <begin position="2448"/>
        <end position="2463"/>
    </location>
</feature>
<dbReference type="Proteomes" id="UP000292052">
    <property type="component" value="Unassembled WGS sequence"/>
</dbReference>
<comment type="caution">
    <text evidence="11">The sequence shown here is derived from an EMBL/GenBank/DDBJ whole genome shotgun (WGS) entry which is preliminary data.</text>
</comment>